<evidence type="ECO:0008006" key="4">
    <source>
        <dbReference type="Google" id="ProtNLM"/>
    </source>
</evidence>
<keyword evidence="3" id="KW-1185">Reference proteome</keyword>
<organism evidence="2 3">
    <name type="scientific">Myceligenerans indicum</name>
    <dbReference type="NCBI Taxonomy" id="2593663"/>
    <lineage>
        <taxon>Bacteria</taxon>
        <taxon>Bacillati</taxon>
        <taxon>Actinomycetota</taxon>
        <taxon>Actinomycetes</taxon>
        <taxon>Micrococcales</taxon>
        <taxon>Promicromonosporaceae</taxon>
        <taxon>Myceligenerans</taxon>
    </lineage>
</organism>
<reference evidence="2 3" key="1">
    <citation type="journal article" date="2021" name="Arch. Microbiol.">
        <title>Myceligenerans indicum sp. nov., an actinobacterium isolated from mangrove sediment of Sundarbans, India.</title>
        <authorList>
            <person name="Asha K."/>
            <person name="Bhadury P."/>
        </authorList>
    </citation>
    <scope>NUCLEOTIDE SEQUENCE [LARGE SCALE GENOMIC DNA]</scope>
    <source>
        <strain evidence="2 3">I2</strain>
    </source>
</reference>
<proteinExistence type="predicted"/>
<gene>
    <name evidence="2" type="ORF">HGK34_20225</name>
</gene>
<feature type="compositionally biased region" description="Low complexity" evidence="1">
    <location>
        <begin position="286"/>
        <end position="314"/>
    </location>
</feature>
<feature type="compositionally biased region" description="Low complexity" evidence="1">
    <location>
        <begin position="123"/>
        <end position="139"/>
    </location>
</feature>
<evidence type="ECO:0000313" key="2">
    <source>
        <dbReference type="EMBL" id="MBL0888575.1"/>
    </source>
</evidence>
<comment type="caution">
    <text evidence="2">The sequence shown here is derived from an EMBL/GenBank/DDBJ whole genome shotgun (WGS) entry which is preliminary data.</text>
</comment>
<accession>A0ABS1LQR2</accession>
<evidence type="ECO:0000313" key="3">
    <source>
        <dbReference type="Proteomes" id="UP000675409"/>
    </source>
</evidence>
<feature type="compositionally biased region" description="Basic and acidic residues" evidence="1">
    <location>
        <begin position="315"/>
        <end position="328"/>
    </location>
</feature>
<protein>
    <recommendedName>
        <fullName evidence="4">SWIM-type domain-containing protein</fullName>
    </recommendedName>
</protein>
<sequence>MRFLEPYAALADEELVTLASTGMLRRARKLSGDVVEQGSDAKGADLVIGGCAVRVDGRGPAAVACQCPTGGVCVHMVVAWRWARDRAAERGVRPPTVPGADDQDPASGSERGSSPGRPGGDGTAAAGASSAGAVGTGSAEPVPPSRADETQPAKRAAVRRPVPRGHSAAARRRAVALAEVRDAVVHLLDSGLAHVRDDAPEAFRALAGRVRVAGFDPVHGLRLDALLRTASGQAADLAAHADGTDESDLLSTLTEIWALCEVHARAGRADEEAAPTPHGTGRAGEAGRAGADDGTGATGVTGVTGRARGAGTTGRAREDSATRAEGVRRPAGRRSSREEDEVDVARLVPLGVRWWTAPSGSRGLVLAAWDPAEECVRTAVTGRPAGSDPTFRREWDAPLLWKASPARLSEGPFSLTAVRTRPDGTLGAGGTPRVESLGDLDLEELREIADRTGTARPPRDTVGFGRRPSHVRLLLVRDTGEIGIDEVRQDLTWAVTDSVGKEHLLRVPVEDRRTADTLLHVLAGRRPVVGVTVERREGRVEPVGLFLRGDGGSIRLVSPSVTEEYQIGRESRWSHHLWDTWRRRMSRVARMRSRAQAVTEGAEPDPPAVRACRLAWDVLVAVAATGRRRLTARQRSDLDLARALGRDLGLSTLERAVSDLTRDDADLARDDAAREDAGRDIGAVTLTPAAVARAAFLVRRTREVAAAAQVY</sequence>
<evidence type="ECO:0000256" key="1">
    <source>
        <dbReference type="SAM" id="MobiDB-lite"/>
    </source>
</evidence>
<dbReference type="RefSeq" id="WP_201850828.1">
    <property type="nucleotide sequence ID" value="NZ_JABBYC010000064.1"/>
</dbReference>
<feature type="region of interest" description="Disordered" evidence="1">
    <location>
        <begin position="268"/>
        <end position="341"/>
    </location>
</feature>
<dbReference type="EMBL" id="JABBYC010000064">
    <property type="protein sequence ID" value="MBL0888575.1"/>
    <property type="molecule type" value="Genomic_DNA"/>
</dbReference>
<feature type="region of interest" description="Disordered" evidence="1">
    <location>
        <begin position="88"/>
        <end position="167"/>
    </location>
</feature>
<feature type="compositionally biased region" description="Basic residues" evidence="1">
    <location>
        <begin position="156"/>
        <end position="167"/>
    </location>
</feature>
<dbReference type="Proteomes" id="UP000675409">
    <property type="component" value="Unassembled WGS sequence"/>
</dbReference>
<name>A0ABS1LQR2_9MICO</name>
<feature type="compositionally biased region" description="Low complexity" evidence="1">
    <location>
        <begin position="107"/>
        <end position="116"/>
    </location>
</feature>